<dbReference type="Pfam" id="PF13400">
    <property type="entry name" value="Tad"/>
    <property type="match status" value="1"/>
</dbReference>
<dbReference type="AlphaFoldDB" id="A0AAJ1BY96"/>
<evidence type="ECO:0000259" key="3">
    <source>
        <dbReference type="PROSITE" id="PS50234"/>
    </source>
</evidence>
<feature type="transmembrane region" description="Helical" evidence="2">
    <location>
        <begin position="21"/>
        <end position="41"/>
    </location>
</feature>
<dbReference type="InterPro" id="IPR028087">
    <property type="entry name" value="Tad_N"/>
</dbReference>
<dbReference type="InterPro" id="IPR002035">
    <property type="entry name" value="VWF_A"/>
</dbReference>
<proteinExistence type="predicted"/>
<dbReference type="EMBL" id="JAMXLX010000005">
    <property type="protein sequence ID" value="MCO5958469.1"/>
    <property type="molecule type" value="Genomic_DNA"/>
</dbReference>
<protein>
    <submittedName>
        <fullName evidence="4">VWA domain-containing protein</fullName>
    </submittedName>
</protein>
<keyword evidence="2" id="KW-0812">Transmembrane</keyword>
<feature type="domain" description="VWFA" evidence="3">
    <location>
        <begin position="177"/>
        <end position="411"/>
    </location>
</feature>
<accession>A0AAJ1BY96</accession>
<dbReference type="Proteomes" id="UP001155380">
    <property type="component" value="Unassembled WGS sequence"/>
</dbReference>
<organism evidence="4 5">
    <name type="scientific">Ciceribacter sichuanensis</name>
    <dbReference type="NCBI Taxonomy" id="2949647"/>
    <lineage>
        <taxon>Bacteria</taxon>
        <taxon>Pseudomonadati</taxon>
        <taxon>Pseudomonadota</taxon>
        <taxon>Alphaproteobacteria</taxon>
        <taxon>Hyphomicrobiales</taxon>
        <taxon>Rhizobiaceae</taxon>
        <taxon>Ciceribacter</taxon>
    </lineage>
</organism>
<evidence type="ECO:0000256" key="2">
    <source>
        <dbReference type="SAM" id="Phobius"/>
    </source>
</evidence>
<gene>
    <name evidence="4" type="ORF">NBH21_16950</name>
</gene>
<dbReference type="InterPro" id="IPR036465">
    <property type="entry name" value="vWFA_dom_sf"/>
</dbReference>
<dbReference type="Gene3D" id="3.40.50.410">
    <property type="entry name" value="von Willebrand factor, type A domain"/>
    <property type="match status" value="1"/>
</dbReference>
<reference evidence="4" key="1">
    <citation type="submission" date="2022-06" db="EMBL/GenBank/DDBJ databases">
        <authorList>
            <person name="Sun Q."/>
        </authorList>
    </citation>
    <scope>NUCLEOTIDE SEQUENCE</scope>
    <source>
        <strain evidence="4">S101</strain>
    </source>
</reference>
<dbReference type="SMART" id="SM00327">
    <property type="entry name" value="VWA"/>
    <property type="match status" value="1"/>
</dbReference>
<feature type="region of interest" description="Disordered" evidence="1">
    <location>
        <begin position="95"/>
        <end position="116"/>
    </location>
</feature>
<comment type="caution">
    <text evidence="4">The sequence shown here is derived from an EMBL/GenBank/DDBJ whole genome shotgun (WGS) entry which is preliminary data.</text>
</comment>
<sequence length="424" mass="45174">MTGFVKRSTVVRRFVSDRNGNFGMMTAILLPVTLAVAGLAMDMTQVIQVRSALQDAADSAALSAASALASDETLTDEQAIERARKFMAAQFANTAGSDNATDDETQSSASDELGDETTAVVQRTAGTNGASNVYDVTVSGYYDVPMNAFTRLLGRESMRVSVSSKAESTSETRSAMSMYLALDRSGSMSFVTDTVDTTQTSCVNYTAENWAYKDVKSGQRNYIKPTKPCYVRKIDALKTAAGVLFTTLHDADPDSAGVRVGAVSYNDTTQSPSAIAWGTTSAAAYVSALPSVPTGGTNATGAMKIAYDALTATNATEATAQAAKDNKKFERYILLMTDGEMTGTGSSWNSSIDSQVRGYCAQAKTDGIKIFSVAFMAPDKGKSLLNYCASDTSYYFEPDDMDELVSAFKEIGKKASEMTTRLTN</sequence>
<name>A0AAJ1BY96_9HYPH</name>
<dbReference type="SUPFAM" id="SSF53300">
    <property type="entry name" value="vWA-like"/>
    <property type="match status" value="1"/>
</dbReference>
<evidence type="ECO:0000256" key="1">
    <source>
        <dbReference type="SAM" id="MobiDB-lite"/>
    </source>
</evidence>
<dbReference type="Pfam" id="PF00092">
    <property type="entry name" value="VWA"/>
    <property type="match status" value="1"/>
</dbReference>
<keyword evidence="2" id="KW-1133">Transmembrane helix</keyword>
<dbReference type="PROSITE" id="PS50234">
    <property type="entry name" value="VWFA"/>
    <property type="match status" value="1"/>
</dbReference>
<evidence type="ECO:0000313" key="4">
    <source>
        <dbReference type="EMBL" id="MCO5958469.1"/>
    </source>
</evidence>
<evidence type="ECO:0000313" key="5">
    <source>
        <dbReference type="Proteomes" id="UP001155380"/>
    </source>
</evidence>
<dbReference type="RefSeq" id="WP_250915417.1">
    <property type="nucleotide sequence ID" value="NZ_JAMXLX010000005.1"/>
</dbReference>
<keyword evidence="2" id="KW-0472">Membrane</keyword>